<dbReference type="InterPro" id="IPR013783">
    <property type="entry name" value="Ig-like_fold"/>
</dbReference>
<dbReference type="OrthoDB" id="8936120at2759"/>
<dbReference type="SUPFAM" id="SSF48726">
    <property type="entry name" value="Immunoglobulin"/>
    <property type="match status" value="1"/>
</dbReference>
<dbReference type="Gene3D" id="2.60.40.10">
    <property type="entry name" value="Immunoglobulins"/>
    <property type="match status" value="1"/>
</dbReference>
<dbReference type="PANTHER" id="PTHR16675:SF235">
    <property type="entry name" value="SHKT DOMAIN-CONTAINING PROTEIN"/>
    <property type="match status" value="1"/>
</dbReference>
<gene>
    <name evidence="5" type="primary">LOC115825526</name>
</gene>
<dbReference type="InterPro" id="IPR036179">
    <property type="entry name" value="Ig-like_dom_sf"/>
</dbReference>
<name>A0A6J2WNP3_CHACN</name>
<keyword evidence="2" id="KW-0393">Immunoglobulin domain</keyword>
<dbReference type="PROSITE" id="PS50835">
    <property type="entry name" value="IG_LIKE"/>
    <property type="match status" value="1"/>
</dbReference>
<dbReference type="GO" id="GO:0005615">
    <property type="term" value="C:extracellular space"/>
    <property type="evidence" value="ECO:0007669"/>
    <property type="project" value="TreeGrafter"/>
</dbReference>
<dbReference type="InterPro" id="IPR007110">
    <property type="entry name" value="Ig-like_dom"/>
</dbReference>
<accession>A0A6J2WNP3</accession>
<dbReference type="InterPro" id="IPR050208">
    <property type="entry name" value="MHC_class-I_related"/>
</dbReference>
<keyword evidence="4" id="KW-1185">Reference proteome</keyword>
<evidence type="ECO:0000259" key="3">
    <source>
        <dbReference type="PROSITE" id="PS50835"/>
    </source>
</evidence>
<sequence length="391" mass="45113">MELNFSRQGETFVNVHSLTWHCVASQGLDLPEYFELVIVDDVPVFYYDSNMKGVVPFPEWLNSTTAKEYWHFLTNRAHFKKEKLLTGLKSATLQFNSTGIPSNINVYQAYGGHHLHPDGTLKSFLSHAFNGKDFISFDYDSKTFLATVPQAVSYKTMRQRDQADVEFLVSLYNKRRTAEGIKEFLQYNPRLRMKKVPEVRLFERKNSVFTEITCHVTGFYPRTVQVQWFGSDMQPVVEGVTEGEVLPNGDGSYQTRKSVVIPAEHTDIHHYSCVVQHSSIPGNITETWARWTIHTATITETSKIIYSTATVILEMLGYKIDTSHKEQYAPRRRRLEAKIKATWTEGNNKGIDTARLESEQYWRSIWEKEASHNTSAQWLVDLRIDHCTLPK</sequence>
<protein>
    <submittedName>
        <fullName evidence="5">Major histocompatibility complex class I-related gene protein-like</fullName>
    </submittedName>
</protein>
<dbReference type="Proteomes" id="UP000504632">
    <property type="component" value="Chromosome 12"/>
</dbReference>
<dbReference type="Pfam" id="PF07654">
    <property type="entry name" value="C1-set"/>
    <property type="match status" value="1"/>
</dbReference>
<feature type="domain" description="Ig-like" evidence="3">
    <location>
        <begin position="189"/>
        <end position="285"/>
    </location>
</feature>
<dbReference type="AlphaFoldDB" id="A0A6J2WNP3"/>
<dbReference type="Gene3D" id="3.30.500.10">
    <property type="entry name" value="MHC class I-like antigen recognition-like"/>
    <property type="match status" value="1"/>
</dbReference>
<dbReference type="PROSITE" id="PS00290">
    <property type="entry name" value="IG_MHC"/>
    <property type="match status" value="1"/>
</dbReference>
<evidence type="ECO:0000313" key="4">
    <source>
        <dbReference type="Proteomes" id="UP000504632"/>
    </source>
</evidence>
<dbReference type="SUPFAM" id="SSF54452">
    <property type="entry name" value="MHC antigen-recognition domain"/>
    <property type="match status" value="1"/>
</dbReference>
<dbReference type="PANTHER" id="PTHR16675">
    <property type="entry name" value="MHC CLASS I-RELATED"/>
    <property type="match status" value="1"/>
</dbReference>
<dbReference type="Pfam" id="PF00129">
    <property type="entry name" value="MHC_I"/>
    <property type="match status" value="1"/>
</dbReference>
<evidence type="ECO:0000256" key="2">
    <source>
        <dbReference type="ARBA" id="ARBA00023319"/>
    </source>
</evidence>
<proteinExistence type="predicted"/>
<dbReference type="InterPro" id="IPR037055">
    <property type="entry name" value="MHC_I-like_Ag-recog_sf"/>
</dbReference>
<dbReference type="GO" id="GO:0006955">
    <property type="term" value="P:immune response"/>
    <property type="evidence" value="ECO:0007669"/>
    <property type="project" value="TreeGrafter"/>
</dbReference>
<dbReference type="SMART" id="SM00407">
    <property type="entry name" value="IGc1"/>
    <property type="match status" value="1"/>
</dbReference>
<keyword evidence="1" id="KW-0325">Glycoprotein</keyword>
<dbReference type="RefSeq" id="XP_030645172.1">
    <property type="nucleotide sequence ID" value="XM_030789312.1"/>
</dbReference>
<evidence type="ECO:0000256" key="1">
    <source>
        <dbReference type="ARBA" id="ARBA00023180"/>
    </source>
</evidence>
<reference evidence="5" key="1">
    <citation type="submission" date="2025-08" db="UniProtKB">
        <authorList>
            <consortium name="RefSeq"/>
        </authorList>
    </citation>
    <scope>IDENTIFICATION</scope>
</reference>
<dbReference type="InterPro" id="IPR003597">
    <property type="entry name" value="Ig_C1-set"/>
</dbReference>
<dbReference type="GO" id="GO:0009897">
    <property type="term" value="C:external side of plasma membrane"/>
    <property type="evidence" value="ECO:0007669"/>
    <property type="project" value="TreeGrafter"/>
</dbReference>
<dbReference type="InterPro" id="IPR011162">
    <property type="entry name" value="MHC_I/II-like_Ag-recog"/>
</dbReference>
<evidence type="ECO:0000313" key="5">
    <source>
        <dbReference type="RefSeq" id="XP_030645172.1"/>
    </source>
</evidence>
<organism evidence="4 5">
    <name type="scientific">Chanos chanos</name>
    <name type="common">Milkfish</name>
    <name type="synonym">Mugil chanos</name>
    <dbReference type="NCBI Taxonomy" id="29144"/>
    <lineage>
        <taxon>Eukaryota</taxon>
        <taxon>Metazoa</taxon>
        <taxon>Chordata</taxon>
        <taxon>Craniata</taxon>
        <taxon>Vertebrata</taxon>
        <taxon>Euteleostomi</taxon>
        <taxon>Actinopterygii</taxon>
        <taxon>Neopterygii</taxon>
        <taxon>Teleostei</taxon>
        <taxon>Ostariophysi</taxon>
        <taxon>Gonorynchiformes</taxon>
        <taxon>Chanidae</taxon>
        <taxon>Chanos</taxon>
    </lineage>
</organism>
<dbReference type="InterPro" id="IPR003006">
    <property type="entry name" value="Ig/MHC_CS"/>
</dbReference>
<dbReference type="InParanoid" id="A0A6J2WNP3"/>
<dbReference type="GeneID" id="115825526"/>
<dbReference type="InterPro" id="IPR011161">
    <property type="entry name" value="MHC_I-like_Ag-recog"/>
</dbReference>